<dbReference type="Proteomes" id="UP001283341">
    <property type="component" value="Unassembled WGS sequence"/>
</dbReference>
<organism evidence="1 2">
    <name type="scientific">Apodospora peruviana</name>
    <dbReference type="NCBI Taxonomy" id="516989"/>
    <lineage>
        <taxon>Eukaryota</taxon>
        <taxon>Fungi</taxon>
        <taxon>Dikarya</taxon>
        <taxon>Ascomycota</taxon>
        <taxon>Pezizomycotina</taxon>
        <taxon>Sordariomycetes</taxon>
        <taxon>Sordariomycetidae</taxon>
        <taxon>Sordariales</taxon>
        <taxon>Lasiosphaeriaceae</taxon>
        <taxon>Apodospora</taxon>
    </lineage>
</organism>
<gene>
    <name evidence="1" type="ORF">B0H66DRAFT_600625</name>
</gene>
<dbReference type="PANTHER" id="PTHR10039:SF5">
    <property type="entry name" value="NACHT DOMAIN-CONTAINING PROTEIN"/>
    <property type="match status" value="1"/>
</dbReference>
<keyword evidence="2" id="KW-1185">Reference proteome</keyword>
<reference evidence="1" key="1">
    <citation type="journal article" date="2023" name="Mol. Phylogenet. Evol.">
        <title>Genome-scale phylogeny and comparative genomics of the fungal order Sordariales.</title>
        <authorList>
            <person name="Hensen N."/>
            <person name="Bonometti L."/>
            <person name="Westerberg I."/>
            <person name="Brannstrom I.O."/>
            <person name="Guillou S."/>
            <person name="Cros-Aarteil S."/>
            <person name="Calhoun S."/>
            <person name="Haridas S."/>
            <person name="Kuo A."/>
            <person name="Mondo S."/>
            <person name="Pangilinan J."/>
            <person name="Riley R."/>
            <person name="LaButti K."/>
            <person name="Andreopoulos B."/>
            <person name="Lipzen A."/>
            <person name="Chen C."/>
            <person name="Yan M."/>
            <person name="Daum C."/>
            <person name="Ng V."/>
            <person name="Clum A."/>
            <person name="Steindorff A."/>
            <person name="Ohm R.A."/>
            <person name="Martin F."/>
            <person name="Silar P."/>
            <person name="Natvig D.O."/>
            <person name="Lalanne C."/>
            <person name="Gautier V."/>
            <person name="Ament-Velasquez S.L."/>
            <person name="Kruys A."/>
            <person name="Hutchinson M.I."/>
            <person name="Powell A.J."/>
            <person name="Barry K."/>
            <person name="Miller A.N."/>
            <person name="Grigoriev I.V."/>
            <person name="Debuchy R."/>
            <person name="Gladieux P."/>
            <person name="Hiltunen Thoren M."/>
            <person name="Johannesson H."/>
        </authorList>
    </citation>
    <scope>NUCLEOTIDE SEQUENCE</scope>
    <source>
        <strain evidence="1">CBS 118394</strain>
    </source>
</reference>
<accession>A0AAE0MBN1</accession>
<name>A0AAE0MBN1_9PEZI</name>
<proteinExistence type="predicted"/>
<sequence length="228" mass="26637">MKWKSDGSSRFGKLDVRIKQFISEQADSCRKLSKQVGDEAVGVKKEVIVQASLLNRQKKSQVQAQDQKDRREKFLKSLQFPTMRQRKARLRQKHIDEIHGRQRHDSQNASTATYNDWSDKELEALLVKGISKSARRICLFLDGLDEIDRTEGPFPLVKLVERVEANTSTKLCLATWPEAEFQLAFAKRRTLRLEDLTRMDIIDYVRDYFQKHLRFWSGMVRSHIAKSL</sequence>
<dbReference type="AlphaFoldDB" id="A0AAE0MBN1"/>
<dbReference type="PANTHER" id="PTHR10039">
    <property type="entry name" value="AMELOGENIN"/>
    <property type="match status" value="1"/>
</dbReference>
<reference evidence="1" key="2">
    <citation type="submission" date="2023-06" db="EMBL/GenBank/DDBJ databases">
        <authorList>
            <consortium name="Lawrence Berkeley National Laboratory"/>
            <person name="Haridas S."/>
            <person name="Hensen N."/>
            <person name="Bonometti L."/>
            <person name="Westerberg I."/>
            <person name="Brannstrom I.O."/>
            <person name="Guillou S."/>
            <person name="Cros-Aarteil S."/>
            <person name="Calhoun S."/>
            <person name="Kuo A."/>
            <person name="Mondo S."/>
            <person name="Pangilinan J."/>
            <person name="Riley R."/>
            <person name="Labutti K."/>
            <person name="Andreopoulos B."/>
            <person name="Lipzen A."/>
            <person name="Chen C."/>
            <person name="Yanf M."/>
            <person name="Daum C."/>
            <person name="Ng V."/>
            <person name="Clum A."/>
            <person name="Steindorff A."/>
            <person name="Ohm R."/>
            <person name="Martin F."/>
            <person name="Silar P."/>
            <person name="Natvig D."/>
            <person name="Lalanne C."/>
            <person name="Gautier V."/>
            <person name="Ament-Velasquez S.L."/>
            <person name="Kruys A."/>
            <person name="Hutchinson M.I."/>
            <person name="Powell A.J."/>
            <person name="Barry K."/>
            <person name="Miller A.N."/>
            <person name="Grigoriev I.V."/>
            <person name="Debuchy R."/>
            <person name="Gladieux P."/>
            <person name="Thoren M.H."/>
            <person name="Johannesson H."/>
        </authorList>
    </citation>
    <scope>NUCLEOTIDE SEQUENCE</scope>
    <source>
        <strain evidence="1">CBS 118394</strain>
    </source>
</reference>
<dbReference type="EMBL" id="JAUEDM010000002">
    <property type="protein sequence ID" value="KAK3326507.1"/>
    <property type="molecule type" value="Genomic_DNA"/>
</dbReference>
<evidence type="ECO:0000313" key="2">
    <source>
        <dbReference type="Proteomes" id="UP001283341"/>
    </source>
</evidence>
<protein>
    <recommendedName>
        <fullName evidence="3">NACHT domain-containing protein</fullName>
    </recommendedName>
</protein>
<evidence type="ECO:0008006" key="3">
    <source>
        <dbReference type="Google" id="ProtNLM"/>
    </source>
</evidence>
<comment type="caution">
    <text evidence="1">The sequence shown here is derived from an EMBL/GenBank/DDBJ whole genome shotgun (WGS) entry which is preliminary data.</text>
</comment>
<evidence type="ECO:0000313" key="1">
    <source>
        <dbReference type="EMBL" id="KAK3326507.1"/>
    </source>
</evidence>